<dbReference type="InterPro" id="IPR036875">
    <property type="entry name" value="Znf_CCHC_sf"/>
</dbReference>
<dbReference type="InterPro" id="IPR040256">
    <property type="entry name" value="At4g02000-like"/>
</dbReference>
<dbReference type="GO" id="GO:0003676">
    <property type="term" value="F:nucleic acid binding"/>
    <property type="evidence" value="ECO:0007669"/>
    <property type="project" value="InterPro"/>
</dbReference>
<reference evidence="2" key="1">
    <citation type="journal article" date="2019" name="Sci. Rep.">
        <title>Draft genome of Tanacetum cinerariifolium, the natural source of mosquito coil.</title>
        <authorList>
            <person name="Yamashiro T."/>
            <person name="Shiraishi A."/>
            <person name="Satake H."/>
            <person name="Nakayama K."/>
        </authorList>
    </citation>
    <scope>NUCLEOTIDE SEQUENCE</scope>
</reference>
<dbReference type="SUPFAM" id="SSF57756">
    <property type="entry name" value="Retrovirus zinc finger-like domains"/>
    <property type="match status" value="1"/>
</dbReference>
<dbReference type="EMBL" id="BKCJ010202819">
    <property type="protein sequence ID" value="GEY71516.1"/>
    <property type="molecule type" value="Genomic_DNA"/>
</dbReference>
<evidence type="ECO:0000256" key="1">
    <source>
        <dbReference type="SAM" id="MobiDB-lite"/>
    </source>
</evidence>
<dbReference type="PANTHER" id="PTHR31286:SF99">
    <property type="entry name" value="DUF4283 DOMAIN-CONTAINING PROTEIN"/>
    <property type="match status" value="1"/>
</dbReference>
<evidence type="ECO:0000313" key="2">
    <source>
        <dbReference type="EMBL" id="GEY71516.1"/>
    </source>
</evidence>
<dbReference type="GO" id="GO:0008270">
    <property type="term" value="F:zinc ion binding"/>
    <property type="evidence" value="ECO:0007669"/>
    <property type="project" value="InterPro"/>
</dbReference>
<proteinExistence type="predicted"/>
<feature type="compositionally biased region" description="Polar residues" evidence="1">
    <location>
        <begin position="10"/>
        <end position="22"/>
    </location>
</feature>
<protein>
    <submittedName>
        <fullName evidence="2">Uncharacterized protein</fullName>
    </submittedName>
</protein>
<feature type="region of interest" description="Disordered" evidence="1">
    <location>
        <begin position="1"/>
        <end position="84"/>
    </location>
</feature>
<sequence>MERKIDDWSKSQNISSEQTNRTDPPPPQAHTEQVNDVFTESRNQKGSGIGRGVKEKDLSRNKNNTSSGIGVSMNSEDTMNDGTPIGVASIVQEGVTPSVVDMTRGNGIDVVVPVKSIRAISERFANTTYDGLDAILKNGLWFIRNNLLILKKWHMDVNLLKKDVSTIPVRVELYGVSVMAFSEDGLSAIATKLGYARAMIELQADVELKDNIMLHMPKIAREGHYTCNVRVDYEWKPPTCTSCKVFGHIHEECPKNIGAGVTKTMKKPCQTS</sequence>
<organism evidence="2">
    <name type="scientific">Tanacetum cinerariifolium</name>
    <name type="common">Dalmatian daisy</name>
    <name type="synonym">Chrysanthemum cinerariifolium</name>
    <dbReference type="NCBI Taxonomy" id="118510"/>
    <lineage>
        <taxon>Eukaryota</taxon>
        <taxon>Viridiplantae</taxon>
        <taxon>Streptophyta</taxon>
        <taxon>Embryophyta</taxon>
        <taxon>Tracheophyta</taxon>
        <taxon>Spermatophyta</taxon>
        <taxon>Magnoliopsida</taxon>
        <taxon>eudicotyledons</taxon>
        <taxon>Gunneridae</taxon>
        <taxon>Pentapetalae</taxon>
        <taxon>asterids</taxon>
        <taxon>campanulids</taxon>
        <taxon>Asterales</taxon>
        <taxon>Asteraceae</taxon>
        <taxon>Asteroideae</taxon>
        <taxon>Anthemideae</taxon>
        <taxon>Anthemidinae</taxon>
        <taxon>Tanacetum</taxon>
    </lineage>
</organism>
<comment type="caution">
    <text evidence="2">The sequence shown here is derived from an EMBL/GenBank/DDBJ whole genome shotgun (WGS) entry which is preliminary data.</text>
</comment>
<feature type="compositionally biased region" description="Polar residues" evidence="1">
    <location>
        <begin position="61"/>
        <end position="81"/>
    </location>
</feature>
<accession>A0A699HUQ6</accession>
<feature type="compositionally biased region" description="Polar residues" evidence="1">
    <location>
        <begin position="30"/>
        <end position="46"/>
    </location>
</feature>
<gene>
    <name evidence="2" type="ORF">Tci_443490</name>
</gene>
<dbReference type="AlphaFoldDB" id="A0A699HUQ6"/>
<dbReference type="PANTHER" id="PTHR31286">
    <property type="entry name" value="GLYCINE-RICH CELL WALL STRUCTURAL PROTEIN 1.8-LIKE"/>
    <property type="match status" value="1"/>
</dbReference>
<name>A0A699HUQ6_TANCI</name>